<feature type="domain" description="DUF4351" evidence="1">
    <location>
        <begin position="11"/>
        <end position="44"/>
    </location>
</feature>
<protein>
    <submittedName>
        <fullName evidence="2">DUF4351 domain-containing protein</fullName>
    </submittedName>
</protein>
<reference evidence="2 3" key="2">
    <citation type="submission" date="2020-04" db="EMBL/GenBank/DDBJ databases">
        <authorList>
            <person name="Fomenkov A."/>
            <person name="Anton B.P."/>
            <person name="Roberts R.J."/>
        </authorList>
    </citation>
    <scope>NUCLEOTIDE SEQUENCE [LARGE SCALE GENOMIC DNA]</scope>
    <source>
        <strain evidence="2 3">CCAP 1403/13f</strain>
    </source>
</reference>
<name>A0A6H2C6Y9_DOLFA</name>
<dbReference type="InterPro" id="IPR025587">
    <property type="entry name" value="DUF4351"/>
</dbReference>
<evidence type="ECO:0000259" key="1">
    <source>
        <dbReference type="Pfam" id="PF14261"/>
    </source>
</evidence>
<dbReference type="AlphaFoldDB" id="A0A6H2C6Y9"/>
<gene>
    <name evidence="2" type="ORF">HGD76_24350</name>
</gene>
<dbReference type="EMBL" id="CP051206">
    <property type="protein sequence ID" value="QJB47213.1"/>
    <property type="molecule type" value="Genomic_DNA"/>
</dbReference>
<reference evidence="2 3" key="1">
    <citation type="submission" date="2020-04" db="EMBL/GenBank/DDBJ databases">
        <title>Genome-Wide Identification of 5-Methylcytosine Sites in Bacterial Genomes By High-Throughput Sequencing of MspJI Restriction Fragments.</title>
        <authorList>
            <person name="Wu V."/>
        </authorList>
    </citation>
    <scope>NUCLEOTIDE SEQUENCE [LARGE SCALE GENOMIC DNA]</scope>
    <source>
        <strain evidence="2 3">CCAP 1403/13f</strain>
    </source>
</reference>
<proteinExistence type="predicted"/>
<evidence type="ECO:0000313" key="2">
    <source>
        <dbReference type="EMBL" id="QJB47213.1"/>
    </source>
</evidence>
<sequence>MIVWHNKYLRALIQQVQKLPFEQLEELGEALLDFTSVTDLQTWLQSTN</sequence>
<accession>A0A6H2C6Y9</accession>
<dbReference type="Proteomes" id="UP000502433">
    <property type="component" value="Chromosome"/>
</dbReference>
<evidence type="ECO:0000313" key="3">
    <source>
        <dbReference type="Proteomes" id="UP000502433"/>
    </source>
</evidence>
<dbReference type="Pfam" id="PF14261">
    <property type="entry name" value="DUF4351"/>
    <property type="match status" value="1"/>
</dbReference>
<organism evidence="2 3">
    <name type="scientific">Dolichospermum flos-aquae CCAP 1403/13F</name>
    <dbReference type="NCBI Taxonomy" id="315271"/>
    <lineage>
        <taxon>Bacteria</taxon>
        <taxon>Bacillati</taxon>
        <taxon>Cyanobacteriota</taxon>
        <taxon>Cyanophyceae</taxon>
        <taxon>Nostocales</taxon>
        <taxon>Aphanizomenonaceae</taxon>
        <taxon>Dolichospermum</taxon>
    </lineage>
</organism>
<dbReference type="KEGG" id="dfs:HGD76_24350"/>